<organism evidence="5 6">
    <name type="scientific">Candidatus Sungiibacteriota bacterium</name>
    <dbReference type="NCBI Taxonomy" id="2750080"/>
    <lineage>
        <taxon>Bacteria</taxon>
        <taxon>Candidatus Sungiibacteriota</taxon>
    </lineage>
</organism>
<dbReference type="Gene3D" id="3.40.50.720">
    <property type="entry name" value="NAD(P)-binding Rossmann-like Domain"/>
    <property type="match status" value="1"/>
</dbReference>
<dbReference type="GO" id="GO:0016491">
    <property type="term" value="F:oxidoreductase activity"/>
    <property type="evidence" value="ECO:0007669"/>
    <property type="project" value="UniProtKB-KW"/>
</dbReference>
<dbReference type="InterPro" id="IPR020904">
    <property type="entry name" value="Sc_DH/Rdtase_CS"/>
</dbReference>
<keyword evidence="2" id="KW-0521">NADP</keyword>
<comment type="similarity">
    <text evidence="1 4">Belongs to the short-chain dehydrogenases/reductases (SDR) family.</text>
</comment>
<gene>
    <name evidence="5" type="ORF">HY220_04380</name>
</gene>
<comment type="caution">
    <text evidence="5">The sequence shown here is derived from an EMBL/GenBank/DDBJ whole genome shotgun (WGS) entry which is preliminary data.</text>
</comment>
<reference evidence="5" key="1">
    <citation type="submission" date="2020-07" db="EMBL/GenBank/DDBJ databases">
        <title>Huge and variable diversity of episymbiotic CPR bacteria and DPANN archaea in groundwater ecosystems.</title>
        <authorList>
            <person name="He C.Y."/>
            <person name="Keren R."/>
            <person name="Whittaker M."/>
            <person name="Farag I.F."/>
            <person name="Doudna J."/>
            <person name="Cate J.H.D."/>
            <person name="Banfield J.F."/>
        </authorList>
    </citation>
    <scope>NUCLEOTIDE SEQUENCE</scope>
    <source>
        <strain evidence="5">NC_groundwater_972_Pr1_S-0.2um_49_27</strain>
    </source>
</reference>
<dbReference type="EMBL" id="JACQCQ010000013">
    <property type="protein sequence ID" value="MBI3627947.1"/>
    <property type="molecule type" value="Genomic_DNA"/>
</dbReference>
<dbReference type="AlphaFoldDB" id="A0A9D6LSG8"/>
<proteinExistence type="inferred from homology"/>
<dbReference type="PRINTS" id="PR00080">
    <property type="entry name" value="SDRFAMILY"/>
</dbReference>
<keyword evidence="3" id="KW-0560">Oxidoreductase</keyword>
<dbReference type="CDD" id="cd05233">
    <property type="entry name" value="SDR_c"/>
    <property type="match status" value="1"/>
</dbReference>
<sequence length="224" mass="24837">MKNKIVVITGASSGIGRATALEFAKEGNRLLLTYNKHKNEAEKVADEVKELGASDVRFFHLDITSDESLKNFAEAIKKAGGADVLVNNAGVNVRKKLEDQSFDEIELQMKTNLLELIKLTKELLPLIRESIINISSGLGKQGMQMESVYSATKFGVRGFTQSIAEEYPSLYIVSVNPDTTKTPMTEFHGRPPEDVARAIVRAAKREYKVPSGGDIDIWMVYRNT</sequence>
<dbReference type="PANTHER" id="PTHR43391">
    <property type="entry name" value="RETINOL DEHYDROGENASE-RELATED"/>
    <property type="match status" value="1"/>
</dbReference>
<evidence type="ECO:0000256" key="3">
    <source>
        <dbReference type="ARBA" id="ARBA00023002"/>
    </source>
</evidence>
<evidence type="ECO:0000313" key="6">
    <source>
        <dbReference type="Proteomes" id="UP000808388"/>
    </source>
</evidence>
<dbReference type="PANTHER" id="PTHR43391:SF14">
    <property type="entry name" value="DEHYDROGENASE_REDUCTASE SDR FAMILY PROTEIN 7-LIKE"/>
    <property type="match status" value="1"/>
</dbReference>
<dbReference type="Proteomes" id="UP000808388">
    <property type="component" value="Unassembled WGS sequence"/>
</dbReference>
<dbReference type="InterPro" id="IPR002347">
    <property type="entry name" value="SDR_fam"/>
</dbReference>
<evidence type="ECO:0000256" key="2">
    <source>
        <dbReference type="ARBA" id="ARBA00022857"/>
    </source>
</evidence>
<dbReference type="InterPro" id="IPR036291">
    <property type="entry name" value="NAD(P)-bd_dom_sf"/>
</dbReference>
<dbReference type="PROSITE" id="PS00061">
    <property type="entry name" value="ADH_SHORT"/>
    <property type="match status" value="1"/>
</dbReference>
<accession>A0A9D6LSG8</accession>
<name>A0A9D6LSG8_9BACT</name>
<evidence type="ECO:0000256" key="4">
    <source>
        <dbReference type="RuleBase" id="RU000363"/>
    </source>
</evidence>
<evidence type="ECO:0000313" key="5">
    <source>
        <dbReference type="EMBL" id="MBI3627947.1"/>
    </source>
</evidence>
<dbReference type="Pfam" id="PF00106">
    <property type="entry name" value="adh_short"/>
    <property type="match status" value="1"/>
</dbReference>
<evidence type="ECO:0000256" key="1">
    <source>
        <dbReference type="ARBA" id="ARBA00006484"/>
    </source>
</evidence>
<dbReference type="PRINTS" id="PR00081">
    <property type="entry name" value="GDHRDH"/>
</dbReference>
<dbReference type="SUPFAM" id="SSF51735">
    <property type="entry name" value="NAD(P)-binding Rossmann-fold domains"/>
    <property type="match status" value="1"/>
</dbReference>
<protein>
    <submittedName>
        <fullName evidence="5">SDR family oxidoreductase</fullName>
    </submittedName>
</protein>